<dbReference type="EMBL" id="CBLX010000009">
    <property type="protein sequence ID" value="CDG39229.1"/>
    <property type="molecule type" value="Genomic_DNA"/>
</dbReference>
<reference evidence="1 2" key="2">
    <citation type="journal article" date="2014" name="PLoS ONE">
        <title>Evolution of mitochondria reconstructed from the energy metabolism of living bacteria.</title>
        <authorList>
            <person name="Degli Esposti M."/>
            <person name="Chouaia B."/>
            <person name="Comandatore F."/>
            <person name="Crotti E."/>
            <person name="Sassera D."/>
            <person name="Lievens P.M."/>
            <person name="Daffonchio D."/>
            <person name="Bandi C."/>
        </authorList>
    </citation>
    <scope>NUCLEOTIDE SEQUENCE [LARGE SCALE GENOMIC DNA]</scope>
    <source>
        <strain evidence="1 2">SF2.1</strain>
    </source>
</reference>
<name>A0A060QDQ7_9PROT</name>
<sequence>MRRTAAYRAGIGRVNAYCEGTTGHLAALLCYLYPVRARMS</sequence>
<organism evidence="1 2">
    <name type="scientific">Asaia bogorensis</name>
    <dbReference type="NCBI Taxonomy" id="91915"/>
    <lineage>
        <taxon>Bacteria</taxon>
        <taxon>Pseudomonadati</taxon>
        <taxon>Pseudomonadota</taxon>
        <taxon>Alphaproteobacteria</taxon>
        <taxon>Acetobacterales</taxon>
        <taxon>Acetobacteraceae</taxon>
        <taxon>Asaia</taxon>
    </lineage>
</organism>
<proteinExistence type="predicted"/>
<accession>A0A060QDQ7</accession>
<gene>
    <name evidence="1" type="ORF">ASAP_1184</name>
</gene>
<dbReference type="AlphaFoldDB" id="A0A060QDQ7"/>
<dbReference type="Proteomes" id="UP000027583">
    <property type="component" value="Unassembled WGS sequence"/>
</dbReference>
<comment type="caution">
    <text evidence="1">The sequence shown here is derived from an EMBL/GenBank/DDBJ whole genome shotgun (WGS) entry which is preliminary data.</text>
</comment>
<reference evidence="1 2" key="1">
    <citation type="journal article" date="2014" name="Genome Biol. Evol.">
        <title>Acetic acid bacteria genomes reveal functional traits for adaptation to life in insect guts.</title>
        <authorList>
            <person name="Chouaia B."/>
            <person name="Gaiarsa S."/>
            <person name="Crotti E."/>
            <person name="Comandatore F."/>
            <person name="Degli Esposti M."/>
            <person name="Ricci I."/>
            <person name="Alma A."/>
            <person name="Favia G."/>
            <person name="Bandi C."/>
            <person name="Daffonchio D."/>
        </authorList>
    </citation>
    <scope>NUCLEOTIDE SEQUENCE [LARGE SCALE GENOMIC DNA]</scope>
    <source>
        <strain evidence="1 2">SF2.1</strain>
    </source>
</reference>
<protein>
    <submittedName>
        <fullName evidence="1">Uncharacterized protein</fullName>
    </submittedName>
</protein>
<evidence type="ECO:0000313" key="2">
    <source>
        <dbReference type="Proteomes" id="UP000027583"/>
    </source>
</evidence>
<evidence type="ECO:0000313" key="1">
    <source>
        <dbReference type="EMBL" id="CDG39229.1"/>
    </source>
</evidence>